<dbReference type="Proteomes" id="UP001141552">
    <property type="component" value="Unassembled WGS sequence"/>
</dbReference>
<dbReference type="FunFam" id="3.10.280.10:FF:000002">
    <property type="entry name" value="Mitochondrial glycoprotein family protein"/>
    <property type="match status" value="1"/>
</dbReference>
<evidence type="ECO:0008006" key="4">
    <source>
        <dbReference type="Google" id="ProtNLM"/>
    </source>
</evidence>
<keyword evidence="3" id="KW-1185">Reference proteome</keyword>
<dbReference type="InterPro" id="IPR003428">
    <property type="entry name" value="MAM33"/>
</dbReference>
<dbReference type="Gene3D" id="3.10.280.10">
    <property type="entry name" value="Mitochondrial glycoprotein"/>
    <property type="match status" value="1"/>
</dbReference>
<accession>A0A9Q0G0J5</accession>
<dbReference type="AlphaFoldDB" id="A0A9Q0G0J5"/>
<proteinExistence type="predicted"/>
<evidence type="ECO:0000313" key="3">
    <source>
        <dbReference type="Proteomes" id="UP001141552"/>
    </source>
</evidence>
<dbReference type="Pfam" id="PF02330">
    <property type="entry name" value="MAM33"/>
    <property type="match status" value="1"/>
</dbReference>
<reference evidence="2" key="1">
    <citation type="submission" date="2022-02" db="EMBL/GenBank/DDBJ databases">
        <authorList>
            <person name="Henning P.M."/>
            <person name="McCubbin A.G."/>
            <person name="Shore J.S."/>
        </authorList>
    </citation>
    <scope>NUCLEOTIDE SEQUENCE</scope>
    <source>
        <strain evidence="2">F60SS</strain>
        <tissue evidence="2">Leaves</tissue>
    </source>
</reference>
<evidence type="ECO:0000313" key="2">
    <source>
        <dbReference type="EMBL" id="KAJ4840987.1"/>
    </source>
</evidence>
<dbReference type="InterPro" id="IPR036561">
    <property type="entry name" value="MAM33_sf"/>
</dbReference>
<dbReference type="SUPFAM" id="SSF54529">
    <property type="entry name" value="Mitochondrial glycoprotein MAM33-like"/>
    <property type="match status" value="1"/>
</dbReference>
<comment type="caution">
    <text evidence="2">The sequence shown here is derived from an EMBL/GenBank/DDBJ whole genome shotgun (WGS) entry which is preliminary data.</text>
</comment>
<feature type="compositionally biased region" description="Acidic residues" evidence="1">
    <location>
        <begin position="134"/>
        <end position="147"/>
    </location>
</feature>
<dbReference type="PANTHER" id="PTHR10826">
    <property type="entry name" value="COMPLEMENT COMPONENT 1"/>
    <property type="match status" value="1"/>
</dbReference>
<dbReference type="EMBL" id="JAKUCV010002910">
    <property type="protein sequence ID" value="KAJ4840987.1"/>
    <property type="molecule type" value="Genomic_DNA"/>
</dbReference>
<organism evidence="2 3">
    <name type="scientific">Turnera subulata</name>
    <dbReference type="NCBI Taxonomy" id="218843"/>
    <lineage>
        <taxon>Eukaryota</taxon>
        <taxon>Viridiplantae</taxon>
        <taxon>Streptophyta</taxon>
        <taxon>Embryophyta</taxon>
        <taxon>Tracheophyta</taxon>
        <taxon>Spermatophyta</taxon>
        <taxon>Magnoliopsida</taxon>
        <taxon>eudicotyledons</taxon>
        <taxon>Gunneridae</taxon>
        <taxon>Pentapetalae</taxon>
        <taxon>rosids</taxon>
        <taxon>fabids</taxon>
        <taxon>Malpighiales</taxon>
        <taxon>Passifloraceae</taxon>
        <taxon>Turnera</taxon>
    </lineage>
</organism>
<protein>
    <recommendedName>
        <fullName evidence="4">Mitochondrial glycoprotein</fullName>
    </recommendedName>
</protein>
<sequence length="258" mass="28857">MAFTAILRKSASALAPVAGRLVRGGAQRNYHSALFAAVNHHARLPQNNPSSVLRRYSTATADDQSPSSTESLLRVLESEIQMAREADDHDRVEEIPREFPFKIEDNAGEQIVVLTREYEGEQIKVEVHMPDLVTGEDNDLNDDDDDSAQSAGQSTMPLVVTVTKRSGTGLVFNCVAYPDEIAIDGLSITHPDDIEDQTAYEGPNFHELDENLRKAFHRYLELRGIKPSATNFLHEYMINKDSREYVGWLGNLKKFLEA</sequence>
<gene>
    <name evidence="2" type="ORF">Tsubulata_026510</name>
</gene>
<dbReference type="PANTHER" id="PTHR10826:SF41">
    <property type="entry name" value="MITOCHONDRIAL GLYCOPROTEIN FAMILY PROTEIN"/>
    <property type="match status" value="1"/>
</dbReference>
<name>A0A9Q0G0J5_9ROSI</name>
<feature type="region of interest" description="Disordered" evidence="1">
    <location>
        <begin position="132"/>
        <end position="154"/>
    </location>
</feature>
<dbReference type="GO" id="GO:0005759">
    <property type="term" value="C:mitochondrial matrix"/>
    <property type="evidence" value="ECO:0007669"/>
    <property type="project" value="InterPro"/>
</dbReference>
<reference evidence="2" key="2">
    <citation type="journal article" date="2023" name="Plants (Basel)">
        <title>Annotation of the Turnera subulata (Passifloraceae) Draft Genome Reveals the S-Locus Evolved after the Divergence of Turneroideae from Passifloroideae in a Stepwise Manner.</title>
        <authorList>
            <person name="Henning P.M."/>
            <person name="Roalson E.H."/>
            <person name="Mir W."/>
            <person name="McCubbin A.G."/>
            <person name="Shore J.S."/>
        </authorList>
    </citation>
    <scope>NUCLEOTIDE SEQUENCE</scope>
    <source>
        <strain evidence="2">F60SS</strain>
    </source>
</reference>
<dbReference type="OrthoDB" id="278212at2759"/>
<evidence type="ECO:0000256" key="1">
    <source>
        <dbReference type="SAM" id="MobiDB-lite"/>
    </source>
</evidence>